<comment type="caution">
    <text evidence="2">The sequence shown here is derived from an EMBL/GenBank/DDBJ whole genome shotgun (WGS) entry which is preliminary data.</text>
</comment>
<keyword evidence="1" id="KW-1133">Transmembrane helix</keyword>
<sequence length="127" mass="13239">MSITATPVPVRSCYPVRVVGAVCAVGALVAWAWTLTELTPHMPRMHEIAPMPGGDGELFLWVAELRWGAILLAALGLMAVAMRPVAGIAGAAALVVADALVERSGPAGKLVPGSPCCPARWSRRWSG</sequence>
<dbReference type="AlphaFoldDB" id="A0A8J4EDU8"/>
<dbReference type="RefSeq" id="WP_203931799.1">
    <property type="nucleotide sequence ID" value="NZ_BOPH01000094.1"/>
</dbReference>
<proteinExistence type="predicted"/>
<organism evidence="2 3">
    <name type="scientific">Virgisporangium ochraceum</name>
    <dbReference type="NCBI Taxonomy" id="65505"/>
    <lineage>
        <taxon>Bacteria</taxon>
        <taxon>Bacillati</taxon>
        <taxon>Actinomycetota</taxon>
        <taxon>Actinomycetes</taxon>
        <taxon>Micromonosporales</taxon>
        <taxon>Micromonosporaceae</taxon>
        <taxon>Virgisporangium</taxon>
    </lineage>
</organism>
<protein>
    <submittedName>
        <fullName evidence="2">Uncharacterized protein</fullName>
    </submittedName>
</protein>
<keyword evidence="1" id="KW-0812">Transmembrane</keyword>
<keyword evidence="3" id="KW-1185">Reference proteome</keyword>
<evidence type="ECO:0000256" key="1">
    <source>
        <dbReference type="SAM" id="Phobius"/>
    </source>
</evidence>
<gene>
    <name evidence="2" type="ORF">Voc01_068520</name>
</gene>
<name>A0A8J4EDU8_9ACTN</name>
<evidence type="ECO:0000313" key="2">
    <source>
        <dbReference type="EMBL" id="GIJ71935.1"/>
    </source>
</evidence>
<evidence type="ECO:0000313" key="3">
    <source>
        <dbReference type="Proteomes" id="UP000635606"/>
    </source>
</evidence>
<feature type="transmembrane region" description="Helical" evidence="1">
    <location>
        <begin position="18"/>
        <end position="38"/>
    </location>
</feature>
<keyword evidence="1" id="KW-0472">Membrane</keyword>
<dbReference type="EMBL" id="BOPH01000094">
    <property type="protein sequence ID" value="GIJ71935.1"/>
    <property type="molecule type" value="Genomic_DNA"/>
</dbReference>
<feature type="transmembrane region" description="Helical" evidence="1">
    <location>
        <begin position="58"/>
        <end position="79"/>
    </location>
</feature>
<reference evidence="2" key="1">
    <citation type="submission" date="2021-01" db="EMBL/GenBank/DDBJ databases">
        <title>Whole genome shotgun sequence of Virgisporangium ochraceum NBRC 16418.</title>
        <authorList>
            <person name="Komaki H."/>
            <person name="Tamura T."/>
        </authorList>
    </citation>
    <scope>NUCLEOTIDE SEQUENCE</scope>
    <source>
        <strain evidence="2">NBRC 16418</strain>
    </source>
</reference>
<dbReference type="Proteomes" id="UP000635606">
    <property type="component" value="Unassembled WGS sequence"/>
</dbReference>
<accession>A0A8J4EDU8</accession>